<evidence type="ECO:0000313" key="1">
    <source>
        <dbReference type="EMBL" id="KAI3759361.1"/>
    </source>
</evidence>
<proteinExistence type="predicted"/>
<evidence type="ECO:0000313" key="2">
    <source>
        <dbReference type="Proteomes" id="UP001055879"/>
    </source>
</evidence>
<name>A0ACB9EKY6_ARCLA</name>
<keyword evidence="2" id="KW-1185">Reference proteome</keyword>
<reference evidence="1 2" key="2">
    <citation type="journal article" date="2022" name="Mol. Ecol. Resour.">
        <title>The genomes of chicory, endive, great burdock and yacon provide insights into Asteraceae paleo-polyploidization history and plant inulin production.</title>
        <authorList>
            <person name="Fan W."/>
            <person name="Wang S."/>
            <person name="Wang H."/>
            <person name="Wang A."/>
            <person name="Jiang F."/>
            <person name="Liu H."/>
            <person name="Zhao H."/>
            <person name="Xu D."/>
            <person name="Zhang Y."/>
        </authorList>
    </citation>
    <scope>NUCLEOTIDE SEQUENCE [LARGE SCALE GENOMIC DNA]</scope>
    <source>
        <strain evidence="2">cv. Niubang</strain>
    </source>
</reference>
<reference evidence="2" key="1">
    <citation type="journal article" date="2022" name="Mol. Ecol. Resour.">
        <title>The genomes of chicory, endive, great burdock and yacon provide insights into Asteraceae palaeo-polyploidization history and plant inulin production.</title>
        <authorList>
            <person name="Fan W."/>
            <person name="Wang S."/>
            <person name="Wang H."/>
            <person name="Wang A."/>
            <person name="Jiang F."/>
            <person name="Liu H."/>
            <person name="Zhao H."/>
            <person name="Xu D."/>
            <person name="Zhang Y."/>
        </authorList>
    </citation>
    <scope>NUCLEOTIDE SEQUENCE [LARGE SCALE GENOMIC DNA]</scope>
    <source>
        <strain evidence="2">cv. Niubang</strain>
    </source>
</reference>
<sequence>MESPPLLLKPEDHEILQLYLAVSPNASVLRKPELTGRLEKWSIYLSSYNIEYKPRVAIKSQALADFVPDFSPELEASTNIVAGLGVVLKSPHVGSEICQGWLLLLVQHGYYF</sequence>
<protein>
    <submittedName>
        <fullName evidence="1">Uncharacterized protein</fullName>
    </submittedName>
</protein>
<comment type="caution">
    <text evidence="1">The sequence shown here is derived from an EMBL/GenBank/DDBJ whole genome shotgun (WGS) entry which is preliminary data.</text>
</comment>
<accession>A0ACB9EKY6</accession>
<dbReference type="Proteomes" id="UP001055879">
    <property type="component" value="Linkage Group LG02"/>
</dbReference>
<organism evidence="1 2">
    <name type="scientific">Arctium lappa</name>
    <name type="common">Greater burdock</name>
    <name type="synonym">Lappa major</name>
    <dbReference type="NCBI Taxonomy" id="4217"/>
    <lineage>
        <taxon>Eukaryota</taxon>
        <taxon>Viridiplantae</taxon>
        <taxon>Streptophyta</taxon>
        <taxon>Embryophyta</taxon>
        <taxon>Tracheophyta</taxon>
        <taxon>Spermatophyta</taxon>
        <taxon>Magnoliopsida</taxon>
        <taxon>eudicotyledons</taxon>
        <taxon>Gunneridae</taxon>
        <taxon>Pentapetalae</taxon>
        <taxon>asterids</taxon>
        <taxon>campanulids</taxon>
        <taxon>Asterales</taxon>
        <taxon>Asteraceae</taxon>
        <taxon>Carduoideae</taxon>
        <taxon>Cardueae</taxon>
        <taxon>Arctiinae</taxon>
        <taxon>Arctium</taxon>
    </lineage>
</organism>
<dbReference type="EMBL" id="CM042048">
    <property type="protein sequence ID" value="KAI3759361.1"/>
    <property type="molecule type" value="Genomic_DNA"/>
</dbReference>
<gene>
    <name evidence="1" type="ORF">L6452_07121</name>
</gene>